<accession>A0A6J4JF88</accession>
<gene>
    <name evidence="3" type="ORF">AVDCRST_MAG54-3195</name>
</gene>
<reference evidence="3" key="1">
    <citation type="submission" date="2020-02" db="EMBL/GenBank/DDBJ databases">
        <authorList>
            <person name="Meier V. D."/>
        </authorList>
    </citation>
    <scope>NUCLEOTIDE SEQUENCE</scope>
    <source>
        <strain evidence="3">AVDCRST_MAG54</strain>
    </source>
</reference>
<feature type="non-terminal residue" evidence="3">
    <location>
        <position position="1"/>
    </location>
</feature>
<feature type="region of interest" description="Disordered" evidence="1">
    <location>
        <begin position="56"/>
        <end position="80"/>
    </location>
</feature>
<evidence type="ECO:0000256" key="2">
    <source>
        <dbReference type="SAM" id="Phobius"/>
    </source>
</evidence>
<protein>
    <submittedName>
        <fullName evidence="3">Uncharacterized protein</fullName>
    </submittedName>
</protein>
<keyword evidence="2" id="KW-0812">Transmembrane</keyword>
<name>A0A6J4JF88_9PSEU</name>
<dbReference type="AlphaFoldDB" id="A0A6J4JF88"/>
<feature type="transmembrane region" description="Helical" evidence="2">
    <location>
        <begin position="25"/>
        <end position="47"/>
    </location>
</feature>
<evidence type="ECO:0000313" key="3">
    <source>
        <dbReference type="EMBL" id="CAA9274572.1"/>
    </source>
</evidence>
<dbReference type="EMBL" id="CADCTH010000408">
    <property type="protein sequence ID" value="CAA9274572.1"/>
    <property type="molecule type" value="Genomic_DNA"/>
</dbReference>
<keyword evidence="2" id="KW-0472">Membrane</keyword>
<keyword evidence="2" id="KW-1133">Transmembrane helix</keyword>
<evidence type="ECO:0000256" key="1">
    <source>
        <dbReference type="SAM" id="MobiDB-lite"/>
    </source>
</evidence>
<sequence>LVRVEYDRTDPELVRVAGRTWTQGLVPVALGLLGLWTVLGPMAWLLARARRRRRDAAGADAPAGADTTVDEPEMAGSAQR</sequence>
<organism evidence="3">
    <name type="scientific">uncultured Actinomycetospora sp</name>
    <dbReference type="NCBI Taxonomy" id="1135996"/>
    <lineage>
        <taxon>Bacteria</taxon>
        <taxon>Bacillati</taxon>
        <taxon>Actinomycetota</taxon>
        <taxon>Actinomycetes</taxon>
        <taxon>Pseudonocardiales</taxon>
        <taxon>Pseudonocardiaceae</taxon>
        <taxon>Actinomycetospora</taxon>
        <taxon>environmental samples</taxon>
    </lineage>
</organism>
<proteinExistence type="predicted"/>